<dbReference type="OrthoDB" id="947982at2"/>
<evidence type="ECO:0000256" key="1">
    <source>
        <dbReference type="SAM" id="SignalP"/>
    </source>
</evidence>
<name>A0A2T0TEN1_9BACT</name>
<reference evidence="2 3" key="1">
    <citation type="submission" date="2018-03" db="EMBL/GenBank/DDBJ databases">
        <title>Genomic Encyclopedia of Archaeal and Bacterial Type Strains, Phase II (KMG-II): from individual species to whole genera.</title>
        <authorList>
            <person name="Goeker M."/>
        </authorList>
    </citation>
    <scope>NUCLEOTIDE SEQUENCE [LARGE SCALE GENOMIC DNA]</scope>
    <source>
        <strain evidence="2 3">DSM 28354</strain>
    </source>
</reference>
<dbReference type="EMBL" id="PVTE01000003">
    <property type="protein sequence ID" value="PRY44120.1"/>
    <property type="molecule type" value="Genomic_DNA"/>
</dbReference>
<organism evidence="2 3">
    <name type="scientific">Spirosoma oryzae</name>
    <dbReference type="NCBI Taxonomy" id="1469603"/>
    <lineage>
        <taxon>Bacteria</taxon>
        <taxon>Pseudomonadati</taxon>
        <taxon>Bacteroidota</taxon>
        <taxon>Cytophagia</taxon>
        <taxon>Cytophagales</taxon>
        <taxon>Cytophagaceae</taxon>
        <taxon>Spirosoma</taxon>
    </lineage>
</organism>
<keyword evidence="1" id="KW-0732">Signal</keyword>
<feature type="chain" id="PRO_5015424700" description="Outer membrane protein with beta-barrel domain" evidence="1">
    <location>
        <begin position="19"/>
        <end position="252"/>
    </location>
</feature>
<accession>A0A2T0TEN1</accession>
<evidence type="ECO:0000313" key="2">
    <source>
        <dbReference type="EMBL" id="PRY44120.1"/>
    </source>
</evidence>
<protein>
    <recommendedName>
        <fullName evidence="4">Outer membrane protein with beta-barrel domain</fullName>
    </recommendedName>
</protein>
<gene>
    <name evidence="2" type="ORF">CLV58_10389</name>
</gene>
<proteinExistence type="predicted"/>
<dbReference type="Proteomes" id="UP000238375">
    <property type="component" value="Unassembled WGS sequence"/>
</dbReference>
<dbReference type="RefSeq" id="WP_106136547.1">
    <property type="nucleotide sequence ID" value="NZ_PVTE01000003.1"/>
</dbReference>
<comment type="caution">
    <text evidence="2">The sequence shown here is derived from an EMBL/GenBank/DDBJ whole genome shotgun (WGS) entry which is preliminary data.</text>
</comment>
<keyword evidence="3" id="KW-1185">Reference proteome</keyword>
<dbReference type="AlphaFoldDB" id="A0A2T0TEN1"/>
<sequence length="252" mass="27730">MKKILLAACLLGAVSSFAQSPVSARLSSGYDLGMAYSTDRYNPSFQYYQLLNIGSRKLISLGWNFRVGAFYGDNINYYTAPARLTRGKSGFGALGAPLIEDNIDRVRFDYATMTSANIGIRGQINLGRVEIGATADLVGLTLGRTRIGRVSSANGRYRIDSVTTRAFTGVYAEQSARPTRLNAQLLGDNAMGTLSTEVYARVRISQRVGIKVGYQWLTSEMRLSNRDVVADNDRYRNRSGMAYLAVTLPIFQ</sequence>
<feature type="signal peptide" evidence="1">
    <location>
        <begin position="1"/>
        <end position="18"/>
    </location>
</feature>
<evidence type="ECO:0000313" key="3">
    <source>
        <dbReference type="Proteomes" id="UP000238375"/>
    </source>
</evidence>
<evidence type="ECO:0008006" key="4">
    <source>
        <dbReference type="Google" id="ProtNLM"/>
    </source>
</evidence>